<gene>
    <name evidence="10" type="ORF">OIU84_005693</name>
</gene>
<feature type="region of interest" description="Disordered" evidence="8">
    <location>
        <begin position="1"/>
        <end position="61"/>
    </location>
</feature>
<evidence type="ECO:0000256" key="8">
    <source>
        <dbReference type="SAM" id="MobiDB-lite"/>
    </source>
</evidence>
<sequence>MRSLSEQSAVMVVEGAGDSVDKEKKKYRRRSNRRSKRNSPHTASSQPNEPRGESSLSVGNGGKTKCYASSMGCSSSRWMELDANPTREHGPATSSGIIYSSMPTMHANKQLKDVVSSGHGGSMLAKPCPEPIVGGGLNGKSLPFHQFEGPAQSKFFAPYWSMETVNEALEKGDVFKVLFRVNAHNRLEAYCKIEGVPTDVLISGIAAQNRAVEGDVVVIKVDPLSFWTKMKASKGVDLHLKANRKTSGSRQGKSKLNTDCKYADFGNSLVPQKGFYCEYSSCAGEDVHDELNGPVGCNYANGYHQSSSDSSHVAPSKGQGEVLNAVGRMCLMISSYPSKATNLEGCKKDAKKNKSLLSISNCEYIEIMPTDPRFPKLMVLVSCLPDCIKKRLDDEDETVEMELQYMGGAKEEFQNRRDLRNLCIYTIDPYSATDLDDALSVQRLPNGLVRVGVHISDVSYFVLPDTTLDIEAQLRSTSVYMLQRKIPMLPPLLSEDIGSLKPGVDRLAFSIFWNLNSSGNVVDRWVGRTVIRSCCQLSYEHTQDIVDGMIDAETCNNFKDYLPQLHGHFEWADVIGSIKCLHEISKTLREKRFDDGALQLESSNFVFLFDEYGIPYDNTLRERKDSNFLVEEFMILANRTAAEIISRAFPDSALLRRHPEPNIQKLREFEAFCCKHGLELDTSSGNFHRSLEHIKEKLKDDSVLFNILINYATRPMQLATYFCSGDLKDNMNDWGHYALAVPLYTHFTSPLRRYPDIVVHRTLAAAIEAEQLYMMNRRMSHKVRPGEEVTRCFTGICFLKEAVVSSEGREALSAAALKHRIPCTELLTDIAAYSNERKLASRHVKEASRHVKDACDNLYMWVSVKRKEVLLSDARVLGLGPRFMTIYIHKLAIERRIYYDEVDGLTSEWLEATSTLVLNTCASKWSVRRAGPGYYRALDEVAWVINPCDHNLEPDMESTQGCGAAQHSDPILKSEIDPFVFPLTVRLLSTIPVALHATGGDDGPHNIGARLFMSSYFT</sequence>
<keyword evidence="5" id="KW-0694">RNA-binding</keyword>
<keyword evidence="2" id="KW-0963">Cytoplasm</keyword>
<evidence type="ECO:0000256" key="4">
    <source>
        <dbReference type="ARBA" id="ARBA00022842"/>
    </source>
</evidence>
<dbReference type="PANTHER" id="PTHR23355">
    <property type="entry name" value="RIBONUCLEASE"/>
    <property type="match status" value="1"/>
</dbReference>
<feature type="compositionally biased region" description="Basic residues" evidence="8">
    <location>
        <begin position="25"/>
        <end position="39"/>
    </location>
</feature>
<dbReference type="GO" id="GO:0006402">
    <property type="term" value="P:mRNA catabolic process"/>
    <property type="evidence" value="ECO:0007669"/>
    <property type="project" value="TreeGrafter"/>
</dbReference>
<dbReference type="AlphaFoldDB" id="A0AAD6JWM2"/>
<comment type="caution">
    <text evidence="10">The sequence shown here is derived from an EMBL/GenBank/DDBJ whole genome shotgun (WGS) entry which is preliminary data.</text>
</comment>
<evidence type="ECO:0000256" key="6">
    <source>
        <dbReference type="ARBA" id="ARBA00080592"/>
    </source>
</evidence>
<comment type="subcellular location">
    <subcellularLocation>
        <location evidence="1">Cytoplasm</location>
    </subcellularLocation>
</comment>
<evidence type="ECO:0000256" key="5">
    <source>
        <dbReference type="ARBA" id="ARBA00022884"/>
    </source>
</evidence>
<accession>A0AAD6JWM2</accession>
<organism evidence="10 11">
    <name type="scientific">Salix udensis</name>
    <dbReference type="NCBI Taxonomy" id="889485"/>
    <lineage>
        <taxon>Eukaryota</taxon>
        <taxon>Viridiplantae</taxon>
        <taxon>Streptophyta</taxon>
        <taxon>Embryophyta</taxon>
        <taxon>Tracheophyta</taxon>
        <taxon>Spermatophyta</taxon>
        <taxon>Magnoliopsida</taxon>
        <taxon>eudicotyledons</taxon>
        <taxon>Gunneridae</taxon>
        <taxon>Pentapetalae</taxon>
        <taxon>rosids</taxon>
        <taxon>fabids</taxon>
        <taxon>Malpighiales</taxon>
        <taxon>Salicaceae</taxon>
        <taxon>Saliceae</taxon>
        <taxon>Salix</taxon>
    </lineage>
</organism>
<dbReference type="InterPro" id="IPR012340">
    <property type="entry name" value="NA-bd_OB-fold"/>
</dbReference>
<dbReference type="PROSITE" id="PS01175">
    <property type="entry name" value="RIBONUCLEASE_II"/>
    <property type="match status" value="1"/>
</dbReference>
<evidence type="ECO:0000313" key="10">
    <source>
        <dbReference type="EMBL" id="KAJ6412696.1"/>
    </source>
</evidence>
<dbReference type="Gene3D" id="2.40.50.690">
    <property type="match status" value="1"/>
</dbReference>
<proteinExistence type="inferred from homology"/>
<dbReference type="InterPro" id="IPR001900">
    <property type="entry name" value="RNase_II/R"/>
</dbReference>
<reference evidence="10 11" key="1">
    <citation type="journal article" date="2023" name="Int. J. Mol. Sci.">
        <title>De Novo Assembly and Annotation of 11 Diverse Shrub Willow (Salix) Genomes Reveals Novel Gene Organization in Sex-Linked Regions.</title>
        <authorList>
            <person name="Hyden B."/>
            <person name="Feng K."/>
            <person name="Yates T.B."/>
            <person name="Jawdy S."/>
            <person name="Cereghino C."/>
            <person name="Smart L.B."/>
            <person name="Muchero W."/>
        </authorList>
    </citation>
    <scope>NUCLEOTIDE SEQUENCE [LARGE SCALE GENOMIC DNA]</scope>
    <source>
        <tissue evidence="10">Shoot tip</tissue>
    </source>
</reference>
<feature type="domain" description="RNB" evidence="9">
    <location>
        <begin position="416"/>
        <end position="769"/>
    </location>
</feature>
<dbReference type="Proteomes" id="UP001162972">
    <property type="component" value="Chromosome 5"/>
</dbReference>
<evidence type="ECO:0000313" key="11">
    <source>
        <dbReference type="Proteomes" id="UP001162972"/>
    </source>
</evidence>
<dbReference type="EMBL" id="JAPFFJ010000013">
    <property type="protein sequence ID" value="KAJ6412696.1"/>
    <property type="molecule type" value="Genomic_DNA"/>
</dbReference>
<dbReference type="FunFam" id="2.40.50.690:FF:000007">
    <property type="entry name" value="DIS3-like exonuclease 2"/>
    <property type="match status" value="1"/>
</dbReference>
<keyword evidence="4" id="KW-0460">Magnesium</keyword>
<evidence type="ECO:0000256" key="1">
    <source>
        <dbReference type="ARBA" id="ARBA00004496"/>
    </source>
</evidence>
<dbReference type="SMART" id="SM00955">
    <property type="entry name" value="RNB"/>
    <property type="match status" value="1"/>
</dbReference>
<dbReference type="GO" id="GO:0000932">
    <property type="term" value="C:P-body"/>
    <property type="evidence" value="ECO:0007669"/>
    <property type="project" value="TreeGrafter"/>
</dbReference>
<dbReference type="GO" id="GO:0000175">
    <property type="term" value="F:3'-5'-RNA exonuclease activity"/>
    <property type="evidence" value="ECO:0007669"/>
    <property type="project" value="TreeGrafter"/>
</dbReference>
<dbReference type="SUPFAM" id="SSF50249">
    <property type="entry name" value="Nucleic acid-binding proteins"/>
    <property type="match status" value="2"/>
</dbReference>
<dbReference type="GO" id="GO:0046872">
    <property type="term" value="F:metal ion binding"/>
    <property type="evidence" value="ECO:0007669"/>
    <property type="project" value="UniProtKB-KW"/>
</dbReference>
<evidence type="ECO:0000256" key="2">
    <source>
        <dbReference type="ARBA" id="ARBA00022490"/>
    </source>
</evidence>
<dbReference type="Pfam" id="PF00773">
    <property type="entry name" value="RNB"/>
    <property type="match status" value="1"/>
</dbReference>
<name>A0AAD6JWM2_9ROSI</name>
<dbReference type="InterPro" id="IPR050180">
    <property type="entry name" value="RNR_Ribonuclease"/>
</dbReference>
<dbReference type="InterPro" id="IPR022966">
    <property type="entry name" value="RNase_II/R_CS"/>
</dbReference>
<feature type="compositionally biased region" description="Polar residues" evidence="8">
    <location>
        <begin position="40"/>
        <end position="58"/>
    </location>
</feature>
<comment type="similarity">
    <text evidence="7">Belongs to the RNR ribonuclease family.</text>
</comment>
<protein>
    <recommendedName>
        <fullName evidence="6">Protein SUPPRESSOR OF VARICOSE</fullName>
    </recommendedName>
</protein>
<keyword evidence="3" id="KW-0479">Metal-binding</keyword>
<evidence type="ECO:0000256" key="7">
    <source>
        <dbReference type="RuleBase" id="RU003901"/>
    </source>
</evidence>
<evidence type="ECO:0000256" key="3">
    <source>
        <dbReference type="ARBA" id="ARBA00022723"/>
    </source>
</evidence>
<evidence type="ECO:0000259" key="9">
    <source>
        <dbReference type="SMART" id="SM00955"/>
    </source>
</evidence>
<keyword evidence="11" id="KW-1185">Reference proteome</keyword>
<dbReference type="GO" id="GO:0003723">
    <property type="term" value="F:RNA binding"/>
    <property type="evidence" value="ECO:0007669"/>
    <property type="project" value="UniProtKB-KW"/>
</dbReference>
<dbReference type="PANTHER" id="PTHR23355:SF9">
    <property type="entry name" value="DIS3-LIKE EXONUCLEASE 2"/>
    <property type="match status" value="1"/>
</dbReference>